<dbReference type="EMBL" id="JBHTAR010000011">
    <property type="protein sequence ID" value="MFC7200405.1"/>
    <property type="molecule type" value="Genomic_DNA"/>
</dbReference>
<comment type="similarity">
    <text evidence="2 9">Belongs to the class-I pyridine nucleotide-disulfide oxidoreductase family.</text>
</comment>
<dbReference type="InterPro" id="IPR012999">
    <property type="entry name" value="Pyr_OxRdtase_I_AS"/>
</dbReference>
<dbReference type="Pfam" id="PF07992">
    <property type="entry name" value="Pyr_redox_2"/>
    <property type="match status" value="1"/>
</dbReference>
<evidence type="ECO:0000256" key="8">
    <source>
        <dbReference type="ARBA" id="ARBA00023284"/>
    </source>
</evidence>
<keyword evidence="8 9" id="KW-0676">Redox-active center</keyword>
<keyword evidence="6 9" id="KW-0560">Oxidoreductase</keyword>
<dbReference type="EC" id="1.-.-.-" evidence="12"/>
<dbReference type="Proteomes" id="UP001596447">
    <property type="component" value="Unassembled WGS sequence"/>
</dbReference>
<keyword evidence="7" id="KW-1015">Disulfide bond</keyword>
<evidence type="ECO:0000259" key="10">
    <source>
        <dbReference type="Pfam" id="PF02852"/>
    </source>
</evidence>
<keyword evidence="4 9" id="KW-0274">FAD</keyword>
<accession>A0ABD5Z5C5</accession>
<dbReference type="RefSeq" id="WP_279527185.1">
    <property type="nucleotide sequence ID" value="NZ_CP122312.1"/>
</dbReference>
<dbReference type="SUPFAM" id="SSF55424">
    <property type="entry name" value="FAD/NAD-linked reductases, dimerisation (C-terminal) domain"/>
    <property type="match status" value="1"/>
</dbReference>
<evidence type="ECO:0000313" key="13">
    <source>
        <dbReference type="Proteomes" id="UP001596447"/>
    </source>
</evidence>
<evidence type="ECO:0000313" key="12">
    <source>
        <dbReference type="EMBL" id="MFC7200405.1"/>
    </source>
</evidence>
<evidence type="ECO:0000256" key="5">
    <source>
        <dbReference type="ARBA" id="ARBA00022857"/>
    </source>
</evidence>
<evidence type="ECO:0000256" key="4">
    <source>
        <dbReference type="ARBA" id="ARBA00022827"/>
    </source>
</evidence>
<dbReference type="GO" id="GO:0016491">
    <property type="term" value="F:oxidoreductase activity"/>
    <property type="evidence" value="ECO:0007669"/>
    <property type="project" value="UniProtKB-KW"/>
</dbReference>
<dbReference type="PRINTS" id="PR00411">
    <property type="entry name" value="PNDRDTASEI"/>
</dbReference>
<evidence type="ECO:0000256" key="1">
    <source>
        <dbReference type="ARBA" id="ARBA00001974"/>
    </source>
</evidence>
<dbReference type="PROSITE" id="PS00076">
    <property type="entry name" value="PYRIDINE_REDOX_1"/>
    <property type="match status" value="1"/>
</dbReference>
<gene>
    <name evidence="12" type="ORF">ACFQJ9_13455</name>
</gene>
<dbReference type="Gene3D" id="3.50.50.60">
    <property type="entry name" value="FAD/NAD(P)-binding domain"/>
    <property type="match status" value="2"/>
</dbReference>
<dbReference type="Gene3D" id="3.30.390.30">
    <property type="match status" value="1"/>
</dbReference>
<dbReference type="InterPro" id="IPR004099">
    <property type="entry name" value="Pyr_nucl-diS_OxRdtase_dimer"/>
</dbReference>
<organism evidence="12 13">
    <name type="scientific">Halospeciosus flavus</name>
    <dbReference type="NCBI Taxonomy" id="3032283"/>
    <lineage>
        <taxon>Archaea</taxon>
        <taxon>Methanobacteriati</taxon>
        <taxon>Methanobacteriota</taxon>
        <taxon>Stenosarchaea group</taxon>
        <taxon>Halobacteria</taxon>
        <taxon>Halobacteriales</taxon>
        <taxon>Halobacteriaceae</taxon>
        <taxon>Halospeciosus</taxon>
    </lineage>
</organism>
<feature type="domain" description="FAD/NAD(P)-binding" evidence="11">
    <location>
        <begin position="7"/>
        <end position="325"/>
    </location>
</feature>
<comment type="cofactor">
    <cofactor evidence="1">
        <name>FAD</name>
        <dbReference type="ChEBI" id="CHEBI:57692"/>
    </cofactor>
</comment>
<evidence type="ECO:0000256" key="2">
    <source>
        <dbReference type="ARBA" id="ARBA00007532"/>
    </source>
</evidence>
<evidence type="ECO:0000256" key="7">
    <source>
        <dbReference type="ARBA" id="ARBA00023157"/>
    </source>
</evidence>
<dbReference type="InterPro" id="IPR023753">
    <property type="entry name" value="FAD/NAD-binding_dom"/>
</dbReference>
<sequence>MSDDRPHVVVVGAYGSAGAAAASELAELDVRLTLVDDGDPGGGLCILRGCMPSKAVLSATAHRYQARHDPRLDGEAPEVNLEKTVEHKDDHVLEWAGYRRESVHDLTEREHVEFVHDRAEFLDEHTLRVGERELDADYVVVATGSSLNVPDLPGIDDVDWMDSADVLDATEFPDSGVVMGFGYVGIEMVPYLSEAAGMDLTVVEHDERPLDRADDRIGDEILDLYREDFDVEIRTEVYEESVEQTADGGVRLHLDDGSAVEADQLFLFTGRRPTVEGLGLANAGIDVGEGWVDPATMQARDAEHVFVAGDAMGERMLLHNSKEEAFTAAENVRRAIAGESEFEEYYPIHHEVMFSGATVYPYASLGMTVEEAEEAGHDVVVATREATDDGIFKLKEARWGQAKLVVDADDGTVLGYHGLHYEADVMAKTMQVVLENEMDVRDVPDRAYHPTTPEIIDGLVRDAKAQL</sequence>
<dbReference type="SUPFAM" id="SSF51905">
    <property type="entry name" value="FAD/NAD(P)-binding domain"/>
    <property type="match status" value="1"/>
</dbReference>
<protein>
    <submittedName>
        <fullName evidence="12">Dihydrolipoyl dehydrogenase family protein</fullName>
        <ecNumber evidence="12">1.-.-.-</ecNumber>
    </submittedName>
</protein>
<dbReference type="Pfam" id="PF02852">
    <property type="entry name" value="Pyr_redox_dim"/>
    <property type="match status" value="1"/>
</dbReference>
<evidence type="ECO:0000256" key="3">
    <source>
        <dbReference type="ARBA" id="ARBA00022630"/>
    </source>
</evidence>
<dbReference type="AlphaFoldDB" id="A0ABD5Z5C5"/>
<dbReference type="PANTHER" id="PTHR43014:SF5">
    <property type="entry name" value="GLUTATHIONE REDUCTASE (NADPH)"/>
    <property type="match status" value="1"/>
</dbReference>
<dbReference type="PANTHER" id="PTHR43014">
    <property type="entry name" value="MERCURIC REDUCTASE"/>
    <property type="match status" value="1"/>
</dbReference>
<dbReference type="InterPro" id="IPR016156">
    <property type="entry name" value="FAD/NAD-linked_Rdtase_dimer_sf"/>
</dbReference>
<feature type="domain" description="Pyridine nucleotide-disulphide oxidoreductase dimerisation" evidence="10">
    <location>
        <begin position="359"/>
        <end position="456"/>
    </location>
</feature>
<name>A0ABD5Z5C5_9EURY</name>
<comment type="caution">
    <text evidence="12">The sequence shown here is derived from an EMBL/GenBank/DDBJ whole genome shotgun (WGS) entry which is preliminary data.</text>
</comment>
<dbReference type="InterPro" id="IPR036188">
    <property type="entry name" value="FAD/NAD-bd_sf"/>
</dbReference>
<reference evidence="12 13" key="1">
    <citation type="journal article" date="2019" name="Int. J. Syst. Evol. Microbiol.">
        <title>The Global Catalogue of Microorganisms (GCM) 10K type strain sequencing project: providing services to taxonomists for standard genome sequencing and annotation.</title>
        <authorList>
            <consortium name="The Broad Institute Genomics Platform"/>
            <consortium name="The Broad Institute Genome Sequencing Center for Infectious Disease"/>
            <person name="Wu L."/>
            <person name="Ma J."/>
        </authorList>
    </citation>
    <scope>NUCLEOTIDE SEQUENCE [LARGE SCALE GENOMIC DNA]</scope>
    <source>
        <strain evidence="12 13">XZGYJ-43</strain>
    </source>
</reference>
<evidence type="ECO:0000259" key="11">
    <source>
        <dbReference type="Pfam" id="PF07992"/>
    </source>
</evidence>
<proteinExistence type="inferred from homology"/>
<keyword evidence="13" id="KW-1185">Reference proteome</keyword>
<evidence type="ECO:0000256" key="6">
    <source>
        <dbReference type="ARBA" id="ARBA00023002"/>
    </source>
</evidence>
<keyword evidence="5" id="KW-0521">NADP</keyword>
<evidence type="ECO:0000256" key="9">
    <source>
        <dbReference type="RuleBase" id="RU003691"/>
    </source>
</evidence>
<dbReference type="PRINTS" id="PR00368">
    <property type="entry name" value="FADPNR"/>
</dbReference>
<keyword evidence="3 9" id="KW-0285">Flavoprotein</keyword>